<dbReference type="SUPFAM" id="SSF53850">
    <property type="entry name" value="Periplasmic binding protein-like II"/>
    <property type="match status" value="1"/>
</dbReference>
<reference evidence="4 5" key="1">
    <citation type="journal article" date="2019" name="Int. J. Syst. Evol. Microbiol.">
        <title>The Global Catalogue of Microorganisms (GCM) 10K type strain sequencing project: providing services to taxonomists for standard genome sequencing and annotation.</title>
        <authorList>
            <consortium name="The Broad Institute Genomics Platform"/>
            <consortium name="The Broad Institute Genome Sequencing Center for Infectious Disease"/>
            <person name="Wu L."/>
            <person name="Ma J."/>
        </authorList>
    </citation>
    <scope>NUCLEOTIDE SEQUENCE [LARGE SCALE GENOMIC DNA]</scope>
    <source>
        <strain evidence="4 5">JCM 14718</strain>
    </source>
</reference>
<dbReference type="PANTHER" id="PTHR30061:SF50">
    <property type="entry name" value="MALTOSE_MALTODEXTRIN-BINDING PERIPLASMIC PROTEIN"/>
    <property type="match status" value="1"/>
</dbReference>
<protein>
    <submittedName>
        <fullName evidence="4">ABC transporter substrate-binding protein</fullName>
    </submittedName>
</protein>
<evidence type="ECO:0000256" key="1">
    <source>
        <dbReference type="ARBA" id="ARBA00008520"/>
    </source>
</evidence>
<evidence type="ECO:0000256" key="3">
    <source>
        <dbReference type="ARBA" id="ARBA00022729"/>
    </source>
</evidence>
<evidence type="ECO:0000256" key="2">
    <source>
        <dbReference type="ARBA" id="ARBA00022448"/>
    </source>
</evidence>
<dbReference type="Pfam" id="PF13416">
    <property type="entry name" value="SBP_bac_8"/>
    <property type="match status" value="1"/>
</dbReference>
<evidence type="ECO:0000313" key="4">
    <source>
        <dbReference type="EMBL" id="GAA1666225.1"/>
    </source>
</evidence>
<dbReference type="PROSITE" id="PS51257">
    <property type="entry name" value="PROKAR_LIPOPROTEIN"/>
    <property type="match status" value="1"/>
</dbReference>
<dbReference type="RefSeq" id="WP_344308313.1">
    <property type="nucleotide sequence ID" value="NZ_BAAANY010000005.1"/>
</dbReference>
<accession>A0ABN2G6L9</accession>
<keyword evidence="5" id="KW-1185">Reference proteome</keyword>
<name>A0ABN2G6L9_9ACTN</name>
<sequence>MDRTPVGLSRRSLLTAGAGLTALGLAGCGAGSQPGSAETGPAEGSIALLTPIFDGTDGKHLLESVLLPKFRQQYPKVTVSVDYTTYDKLDAKITTGLAGGAPPDVLMLGVGWVEPFAARNVLRELTPAPSTGTYAADILDSCRYGGKLYALPVMLDSRMGLYRKDLLGKAGLTKPPSTLDEIRQYAVQLTDRQGGRLNRTGLDFLSLDTRQMFETVLFAFGGALFTAGKPTFQDERGVAALQWLTDLQRKDKVIDAGFSSTTTTSLPIADGRAAMAVAHNNWWPTILKTHPETKDQLAPFLFDQSKPSIFAGGTLVSVSAQSQHPWAAQALARYLGSADVSLAASQQRGNVPAQLSSLDSPYVKGDPLVQFALSNLKYARHEGGTPAWLQIRSEFKAAVQAALLGQQSPKQALDALAKTATAAIANAAQK</sequence>
<dbReference type="InterPro" id="IPR006059">
    <property type="entry name" value="SBP"/>
</dbReference>
<dbReference type="InterPro" id="IPR006311">
    <property type="entry name" value="TAT_signal"/>
</dbReference>
<gene>
    <name evidence="4" type="ORF">GCM10009765_14660</name>
</gene>
<comment type="caution">
    <text evidence="4">The sequence shown here is derived from an EMBL/GenBank/DDBJ whole genome shotgun (WGS) entry which is preliminary data.</text>
</comment>
<dbReference type="PANTHER" id="PTHR30061">
    <property type="entry name" value="MALTOSE-BINDING PERIPLASMIC PROTEIN"/>
    <property type="match status" value="1"/>
</dbReference>
<dbReference type="Gene3D" id="3.40.190.10">
    <property type="entry name" value="Periplasmic binding protein-like II"/>
    <property type="match status" value="2"/>
</dbReference>
<organism evidence="4 5">
    <name type="scientific">Fodinicola feengrottensis</name>
    <dbReference type="NCBI Taxonomy" id="435914"/>
    <lineage>
        <taxon>Bacteria</taxon>
        <taxon>Bacillati</taxon>
        <taxon>Actinomycetota</taxon>
        <taxon>Actinomycetes</taxon>
        <taxon>Mycobacteriales</taxon>
        <taxon>Fodinicola</taxon>
    </lineage>
</organism>
<dbReference type="Proteomes" id="UP001500618">
    <property type="component" value="Unassembled WGS sequence"/>
</dbReference>
<comment type="similarity">
    <text evidence="1">Belongs to the bacterial solute-binding protein 1 family.</text>
</comment>
<evidence type="ECO:0000313" key="5">
    <source>
        <dbReference type="Proteomes" id="UP001500618"/>
    </source>
</evidence>
<keyword evidence="2" id="KW-0813">Transport</keyword>
<proteinExistence type="inferred from homology"/>
<dbReference type="EMBL" id="BAAANY010000005">
    <property type="protein sequence ID" value="GAA1666225.1"/>
    <property type="molecule type" value="Genomic_DNA"/>
</dbReference>
<dbReference type="PROSITE" id="PS51318">
    <property type="entry name" value="TAT"/>
    <property type="match status" value="1"/>
</dbReference>
<keyword evidence="3" id="KW-0732">Signal</keyword>
<dbReference type="CDD" id="cd14748">
    <property type="entry name" value="PBP2_UgpB"/>
    <property type="match status" value="1"/>
</dbReference>